<evidence type="ECO:0000313" key="2">
    <source>
        <dbReference type="Proteomes" id="UP000215902"/>
    </source>
</evidence>
<sequence length="119" mass="13257">MYHCQQRLTIHSAIIRFRSNSTAMQDSFDNQSTTPTRANKGLSTELPALIQHLQEPSTEAVLTNITGESSFQRPNTRSADKPVIVLATPSHHIRSFRPISCAPSVLPSRRATARRRPPP</sequence>
<evidence type="ECO:0000313" key="1">
    <source>
        <dbReference type="EMBL" id="PAA54784.1"/>
    </source>
</evidence>
<organism evidence="1 2">
    <name type="scientific">Macrostomum lignano</name>
    <dbReference type="NCBI Taxonomy" id="282301"/>
    <lineage>
        <taxon>Eukaryota</taxon>
        <taxon>Metazoa</taxon>
        <taxon>Spiralia</taxon>
        <taxon>Lophotrochozoa</taxon>
        <taxon>Platyhelminthes</taxon>
        <taxon>Rhabditophora</taxon>
        <taxon>Macrostomorpha</taxon>
        <taxon>Macrostomida</taxon>
        <taxon>Macrostomidae</taxon>
        <taxon>Macrostomum</taxon>
    </lineage>
</organism>
<accession>A0A267E1J1</accession>
<keyword evidence="2" id="KW-1185">Reference proteome</keyword>
<reference evidence="1 2" key="1">
    <citation type="submission" date="2017-06" db="EMBL/GenBank/DDBJ databases">
        <title>A platform for efficient transgenesis in Macrostomum lignano, a flatworm model organism for stem cell research.</title>
        <authorList>
            <person name="Berezikov E."/>
        </authorList>
    </citation>
    <scope>NUCLEOTIDE SEQUENCE [LARGE SCALE GENOMIC DNA]</scope>
    <source>
        <strain evidence="1">DV1</strain>
        <tissue evidence="1">Whole organism</tissue>
    </source>
</reference>
<name>A0A267E1J1_9PLAT</name>
<dbReference type="Proteomes" id="UP000215902">
    <property type="component" value="Unassembled WGS sequence"/>
</dbReference>
<comment type="caution">
    <text evidence="1">The sequence shown here is derived from an EMBL/GenBank/DDBJ whole genome shotgun (WGS) entry which is preliminary data.</text>
</comment>
<proteinExistence type="predicted"/>
<protein>
    <submittedName>
        <fullName evidence="1">Uncharacterized protein</fullName>
    </submittedName>
</protein>
<dbReference type="AlphaFoldDB" id="A0A267E1J1"/>
<dbReference type="EMBL" id="NIVC01002861">
    <property type="protein sequence ID" value="PAA54784.1"/>
    <property type="molecule type" value="Genomic_DNA"/>
</dbReference>
<gene>
    <name evidence="1" type="ORF">BOX15_Mlig033248g3</name>
</gene>